<feature type="non-terminal residue" evidence="1">
    <location>
        <position position="1"/>
    </location>
</feature>
<sequence>PWYCQEGVPAHLGHSVNSSFRLPWFSLSSGSSRVTGHCFHPVSSSGDQVGLLELR</sequence>
<proteinExistence type="predicted"/>
<keyword evidence="2" id="KW-1185">Reference proteome</keyword>
<comment type="caution">
    <text evidence="1">The sequence shown here is derived from an EMBL/GenBank/DDBJ whole genome shotgun (WGS) entry which is preliminary data.</text>
</comment>
<gene>
    <name evidence="1" type="ORF">ILYODFUR_009203</name>
</gene>
<name>A0ABV0SWW9_9TELE</name>
<dbReference type="EMBL" id="JAHRIQ010012221">
    <property type="protein sequence ID" value="MEQ2224606.1"/>
    <property type="molecule type" value="Genomic_DNA"/>
</dbReference>
<evidence type="ECO:0000313" key="1">
    <source>
        <dbReference type="EMBL" id="MEQ2224606.1"/>
    </source>
</evidence>
<dbReference type="Proteomes" id="UP001482620">
    <property type="component" value="Unassembled WGS sequence"/>
</dbReference>
<protein>
    <submittedName>
        <fullName evidence="1">Uncharacterized protein</fullName>
    </submittedName>
</protein>
<accession>A0ABV0SWW9</accession>
<reference evidence="1 2" key="1">
    <citation type="submission" date="2021-06" db="EMBL/GenBank/DDBJ databases">
        <authorList>
            <person name="Palmer J.M."/>
        </authorList>
    </citation>
    <scope>NUCLEOTIDE SEQUENCE [LARGE SCALE GENOMIC DNA]</scope>
    <source>
        <strain evidence="2">if_2019</strain>
        <tissue evidence="1">Muscle</tissue>
    </source>
</reference>
<evidence type="ECO:0000313" key="2">
    <source>
        <dbReference type="Proteomes" id="UP001482620"/>
    </source>
</evidence>
<organism evidence="1 2">
    <name type="scientific">Ilyodon furcidens</name>
    <name type="common">goldbreast splitfin</name>
    <dbReference type="NCBI Taxonomy" id="33524"/>
    <lineage>
        <taxon>Eukaryota</taxon>
        <taxon>Metazoa</taxon>
        <taxon>Chordata</taxon>
        <taxon>Craniata</taxon>
        <taxon>Vertebrata</taxon>
        <taxon>Euteleostomi</taxon>
        <taxon>Actinopterygii</taxon>
        <taxon>Neopterygii</taxon>
        <taxon>Teleostei</taxon>
        <taxon>Neoteleostei</taxon>
        <taxon>Acanthomorphata</taxon>
        <taxon>Ovalentaria</taxon>
        <taxon>Atherinomorphae</taxon>
        <taxon>Cyprinodontiformes</taxon>
        <taxon>Goodeidae</taxon>
        <taxon>Ilyodon</taxon>
    </lineage>
</organism>